<dbReference type="GO" id="GO:0000271">
    <property type="term" value="P:polysaccharide biosynthetic process"/>
    <property type="evidence" value="ECO:0007669"/>
    <property type="project" value="TreeGrafter"/>
</dbReference>
<evidence type="ECO:0000313" key="4">
    <source>
        <dbReference type="EMBL" id="EAU40979.1"/>
    </source>
</evidence>
<comment type="similarity">
    <text evidence="3">Belongs to the DegT/DnrJ/EryC1 family.</text>
</comment>
<dbReference type="PANTHER" id="PTHR30244">
    <property type="entry name" value="TRANSAMINASE"/>
    <property type="match status" value="1"/>
</dbReference>
<organism evidence="4 5">
    <name type="scientific">Fulvimarina pelagi HTCC2506</name>
    <dbReference type="NCBI Taxonomy" id="314231"/>
    <lineage>
        <taxon>Bacteria</taxon>
        <taxon>Pseudomonadati</taxon>
        <taxon>Pseudomonadota</taxon>
        <taxon>Alphaproteobacteria</taxon>
        <taxon>Hyphomicrobiales</taxon>
        <taxon>Aurantimonadaceae</taxon>
        <taxon>Fulvimarina</taxon>
    </lineage>
</organism>
<evidence type="ECO:0000313" key="5">
    <source>
        <dbReference type="Proteomes" id="UP000004310"/>
    </source>
</evidence>
<dbReference type="GO" id="GO:0030170">
    <property type="term" value="F:pyridoxal phosphate binding"/>
    <property type="evidence" value="ECO:0007669"/>
    <property type="project" value="TreeGrafter"/>
</dbReference>
<gene>
    <name evidence="4" type="ORF">FP2506_18864</name>
</gene>
<reference evidence="4 5" key="1">
    <citation type="journal article" date="2010" name="J. Bacteriol.">
        <title>Genome sequence of Fulvimarina pelagi HTCC2506T, a Mn(II)-oxidizing alphaproteobacterium possessing an aerobic anoxygenic photosynthetic gene cluster and Xanthorhodopsin.</title>
        <authorList>
            <person name="Kang I."/>
            <person name="Oh H.M."/>
            <person name="Lim S.I."/>
            <person name="Ferriera S."/>
            <person name="Giovannoni S.J."/>
            <person name="Cho J.C."/>
        </authorList>
    </citation>
    <scope>NUCLEOTIDE SEQUENCE [LARGE SCALE GENOMIC DNA]</scope>
    <source>
        <strain evidence="4 5">HTCC2506</strain>
    </source>
</reference>
<dbReference type="InterPro" id="IPR015421">
    <property type="entry name" value="PyrdxlP-dep_Trfase_major"/>
</dbReference>
<dbReference type="CDD" id="cd00616">
    <property type="entry name" value="AHBA_syn"/>
    <property type="match status" value="1"/>
</dbReference>
<feature type="active site" description="Proton acceptor" evidence="1">
    <location>
        <position position="240"/>
    </location>
</feature>
<dbReference type="InterPro" id="IPR015422">
    <property type="entry name" value="PyrdxlP-dep_Trfase_small"/>
</dbReference>
<dbReference type="Gene3D" id="3.40.640.10">
    <property type="entry name" value="Type I PLP-dependent aspartate aminotransferase-like (Major domain)"/>
    <property type="match status" value="1"/>
</dbReference>
<feature type="modified residue" description="N6-(pyridoxal phosphate)lysine" evidence="2">
    <location>
        <position position="240"/>
    </location>
</feature>
<sequence length="422" mass="46164">MPDRFIPQAQLPTVIFFDWHRGTICFTCCAATDPNETILPMNRTPPPQAIPFIDLATQRDRIRDKVDRRMAAVLDHGAYIMGPEIAELEQALDAFGQAKHSLSCSSGTDALALPLMAWGLRTGDAVFCPSFTFAATAEVVAWLGATPVFVDVERDTMNMDAAKLDLAIEAVKREGKLTPRFVIAVDIFGQAADYAAIRAVCDAHGLKLISDAAQGYGATTDGKLSIEWADVVSTSFFPAKPLGCYGDGGAIQTNDDDLAAVMHSMRVHGQGKDKYDCVRIGMNGRLDTLQAAILLEKLAIFPEEVETRMRIAARYHQKLEGHVIPQKLADGAVSTWAQYTVRLPEPANREAVQAKLREAGVPTAVYYPIPLHRQTAYDRYPVAGGVLEETDALSREVISLPMHPYLSEEVQDHIVEALIDAL</sequence>
<dbReference type="HOGENOM" id="CLU_033332_6_1_5"/>
<dbReference type="eggNOG" id="COG0399">
    <property type="taxonomic scope" value="Bacteria"/>
</dbReference>
<evidence type="ECO:0000256" key="3">
    <source>
        <dbReference type="RuleBase" id="RU004508"/>
    </source>
</evidence>
<dbReference type="EMBL" id="AATP01000005">
    <property type="protein sequence ID" value="EAU40979.1"/>
    <property type="molecule type" value="Genomic_DNA"/>
</dbReference>
<name>Q0G0L0_9HYPH</name>
<dbReference type="SUPFAM" id="SSF53383">
    <property type="entry name" value="PLP-dependent transferases"/>
    <property type="match status" value="1"/>
</dbReference>
<dbReference type="InterPro" id="IPR015424">
    <property type="entry name" value="PyrdxlP-dep_Trfase"/>
</dbReference>
<evidence type="ECO:0000256" key="2">
    <source>
        <dbReference type="PIRSR" id="PIRSR000390-2"/>
    </source>
</evidence>
<dbReference type="InterPro" id="IPR000653">
    <property type="entry name" value="DegT/StrS_aminotransferase"/>
</dbReference>
<dbReference type="GO" id="GO:0008483">
    <property type="term" value="F:transaminase activity"/>
    <property type="evidence" value="ECO:0007669"/>
    <property type="project" value="TreeGrafter"/>
</dbReference>
<evidence type="ECO:0000256" key="1">
    <source>
        <dbReference type="PIRSR" id="PIRSR000390-1"/>
    </source>
</evidence>
<protein>
    <submittedName>
        <fullName evidence="4">DegT/DnrJ/EryC1/StrS family protein</fullName>
    </submittedName>
</protein>
<dbReference type="Proteomes" id="UP000004310">
    <property type="component" value="Unassembled WGS sequence"/>
</dbReference>
<keyword evidence="5" id="KW-1185">Reference proteome</keyword>
<dbReference type="Pfam" id="PF01041">
    <property type="entry name" value="DegT_DnrJ_EryC1"/>
    <property type="match status" value="1"/>
</dbReference>
<accession>Q0G0L0</accession>
<keyword evidence="2 3" id="KW-0663">Pyridoxal phosphate</keyword>
<dbReference type="Gene3D" id="3.90.1150.10">
    <property type="entry name" value="Aspartate Aminotransferase, domain 1"/>
    <property type="match status" value="1"/>
</dbReference>
<dbReference type="PANTHER" id="PTHR30244:SF42">
    <property type="entry name" value="UDP-2-ACETAMIDO-2-DEOXY-3-OXO-D-GLUCURONATE AMINOTRANSFERASE"/>
    <property type="match status" value="1"/>
</dbReference>
<comment type="caution">
    <text evidence="4">The sequence shown here is derived from an EMBL/GenBank/DDBJ whole genome shotgun (WGS) entry which is preliminary data.</text>
</comment>
<dbReference type="STRING" id="217511.GCA_001463845_02049"/>
<dbReference type="PIRSF" id="PIRSF000390">
    <property type="entry name" value="PLP_StrS"/>
    <property type="match status" value="1"/>
</dbReference>
<proteinExistence type="inferred from homology"/>
<dbReference type="AlphaFoldDB" id="Q0G0L0"/>